<accession>P72953</accession>
<evidence type="ECO:0000313" key="4">
    <source>
        <dbReference type="EMBL" id="BAA16971.1"/>
    </source>
</evidence>
<dbReference type="InterPro" id="IPR050300">
    <property type="entry name" value="GDXG_lipolytic_enzyme"/>
</dbReference>
<evidence type="ECO:0000256" key="1">
    <source>
        <dbReference type="ARBA" id="ARBA00010515"/>
    </source>
</evidence>
<dbReference type="PANTHER" id="PTHR48081">
    <property type="entry name" value="AB HYDROLASE SUPERFAMILY PROTEIN C4A8.06C"/>
    <property type="match status" value="1"/>
</dbReference>
<keyword evidence="2" id="KW-0378">Hydrolase</keyword>
<organism evidence="4 5">
    <name type="scientific">Synechocystis sp. (strain ATCC 27184 / PCC 6803 / Kazusa)</name>
    <dbReference type="NCBI Taxonomy" id="1111708"/>
    <lineage>
        <taxon>Bacteria</taxon>
        <taxon>Bacillati</taxon>
        <taxon>Cyanobacteriota</taxon>
        <taxon>Cyanophyceae</taxon>
        <taxon>Synechococcales</taxon>
        <taxon>Merismopediaceae</taxon>
        <taxon>Synechocystis</taxon>
    </lineage>
</organism>
<dbReference type="InterPro" id="IPR029058">
    <property type="entry name" value="AB_hydrolase_fold"/>
</dbReference>
<reference evidence="4 5" key="2">
    <citation type="journal article" date="1996" name="DNA Res.">
        <title>Sequence analysis of the genome of the unicellular cyanobacterium Synechocystis sp. strain PCC6803. II. Sequence determination of the entire genome and assignment of potential protein-coding regions.</title>
        <authorList>
            <person name="Kaneko T."/>
            <person name="Sato S."/>
            <person name="Kotani H."/>
            <person name="Tanaka A."/>
            <person name="Asamizu E."/>
            <person name="Nakamura Y."/>
            <person name="Miyajima N."/>
            <person name="Hirosawa M."/>
            <person name="Sugiura M."/>
            <person name="Sasamoto S."/>
            <person name="Kimura T."/>
            <person name="Hosouchi T."/>
            <person name="Matsuno A."/>
            <person name="Muraki A."/>
            <person name="Nakazaki N."/>
            <person name="Naruo K."/>
            <person name="Okumura S."/>
            <person name="Shimpo S."/>
            <person name="Takeuchi C."/>
            <person name="Wada T."/>
            <person name="Watanabe A."/>
            <person name="Yamada M."/>
            <person name="Yasuda M."/>
            <person name="Tabata S."/>
        </authorList>
    </citation>
    <scope>NUCLEOTIDE SEQUENCE [LARGE SCALE GENOMIC DNA]</scope>
    <source>
        <strain evidence="5">ATCC 27184 / PCC 6803 / Kazusa</strain>
    </source>
</reference>
<dbReference type="InParanoid" id="P72953"/>
<dbReference type="KEGG" id="syn:sll0644"/>
<gene>
    <name evidence="4" type="ordered locus">sll0644</name>
</gene>
<dbReference type="SUPFAM" id="SSF53474">
    <property type="entry name" value="alpha/beta-Hydrolases"/>
    <property type="match status" value="1"/>
</dbReference>
<proteinExistence type="inferred from homology"/>
<feature type="domain" description="Alpha/beta hydrolase fold-3" evidence="3">
    <location>
        <begin position="104"/>
        <end position="303"/>
    </location>
</feature>
<dbReference type="eggNOG" id="COG0657">
    <property type="taxonomic scope" value="Bacteria"/>
</dbReference>
<dbReference type="Proteomes" id="UP000001425">
    <property type="component" value="Chromosome"/>
</dbReference>
<protein>
    <submittedName>
        <fullName evidence="4">Esterase</fullName>
    </submittedName>
</protein>
<dbReference type="PhylomeDB" id="P72953"/>
<comment type="similarity">
    <text evidence="1">Belongs to the 'GDXG' lipolytic enzyme family.</text>
</comment>
<dbReference type="InterPro" id="IPR013094">
    <property type="entry name" value="AB_hydrolase_3"/>
</dbReference>
<reference evidence="4 5" key="1">
    <citation type="journal article" date="1995" name="DNA Res.">
        <title>Sequence analysis of the genome of the unicellular cyanobacterium Synechocystis sp. strain PCC6803. I. Sequence features in the 1 Mb region from map positions 64% to 92% of the genome.</title>
        <authorList>
            <person name="Kaneko T."/>
            <person name="Tanaka A."/>
            <person name="Sato S."/>
            <person name="Kotani H."/>
            <person name="Sazuka T."/>
            <person name="Miyajima N."/>
            <person name="Sugiura M."/>
            <person name="Tabata S."/>
        </authorList>
    </citation>
    <scope>NUCLEOTIDE SEQUENCE [LARGE SCALE GENOMIC DNA]</scope>
    <source>
        <strain evidence="5">ATCC 27184 / PCC 6803 / Kazusa</strain>
    </source>
</reference>
<dbReference type="PANTHER" id="PTHR48081:SF30">
    <property type="entry name" value="ACETYL-HYDROLASE LIPR-RELATED"/>
    <property type="match status" value="1"/>
</dbReference>
<dbReference type="AlphaFoldDB" id="P72953"/>
<evidence type="ECO:0000259" key="3">
    <source>
        <dbReference type="Pfam" id="PF07859"/>
    </source>
</evidence>
<name>P72953_SYNY3</name>
<dbReference type="PIR" id="S74931">
    <property type="entry name" value="S74931"/>
</dbReference>
<dbReference type="GO" id="GO:0004806">
    <property type="term" value="F:triacylglycerol lipase activity"/>
    <property type="evidence" value="ECO:0000318"/>
    <property type="project" value="GO_Central"/>
</dbReference>
<evidence type="ECO:0000313" key="5">
    <source>
        <dbReference type="Proteomes" id="UP000001425"/>
    </source>
</evidence>
<dbReference type="ESTHER" id="synsp-ester">
    <property type="family name" value="GTSAGmotif"/>
</dbReference>
<dbReference type="EMBL" id="BA000022">
    <property type="protein sequence ID" value="BAA16971.1"/>
    <property type="molecule type" value="Genomic_DNA"/>
</dbReference>
<dbReference type="EnsemblBacteria" id="BAA16971">
    <property type="protein sequence ID" value="BAA16971"/>
    <property type="gene ID" value="BAA16971"/>
</dbReference>
<evidence type="ECO:0000256" key="2">
    <source>
        <dbReference type="ARBA" id="ARBA00022801"/>
    </source>
</evidence>
<dbReference type="Gene3D" id="3.40.50.1820">
    <property type="entry name" value="alpha/beta hydrolase"/>
    <property type="match status" value="1"/>
</dbReference>
<dbReference type="STRING" id="1148.gene:10497831"/>
<sequence>MVYAPRPLPSRSLPVPASVSPALKKAIAQSLQGAMEAIKNIPPLEDKPAWQTLIAAYDQASQVLWQKLRQQFPVTLTKKSIAGVNVYRVTPPIISPENSQRIWVHLHGGGYALAGGELGTGEAVLAAHYGQVGVISIDYRQPPNYPFPAALEDALVMWQELVKTHDVNRLALFGTSAGGGLLLALVCQLRQLNLPLPAAIAPLSPWVDLTKTGDTHFTNEYVDRTAISYDGLIEGLARLYAGELPLTHPLISPIYNDLAGLPPTLLISGTRDLLLSDTARLQRKLRQNKVPVDLQLFEGLSHAEYLYEFDTPESAEVFRELSQFFNRHLQK</sequence>
<keyword evidence="5" id="KW-1185">Reference proteome</keyword>
<dbReference type="PaxDb" id="1148-1652046"/>
<dbReference type="Pfam" id="PF07859">
    <property type="entry name" value="Abhydrolase_3"/>
    <property type="match status" value="1"/>
</dbReference>